<sequence length="60" mass="7176">MLGINITIMCLLVSSSISKARRNMCWNFCESLIALGQEFFWLLEHELDWYQFNWLMTAAW</sequence>
<dbReference type="EMBL" id="GGEC01060744">
    <property type="protein sequence ID" value="MBX41228.1"/>
    <property type="molecule type" value="Transcribed_RNA"/>
</dbReference>
<protein>
    <submittedName>
        <fullName evidence="2">Uncharacterized protein</fullName>
    </submittedName>
</protein>
<proteinExistence type="predicted"/>
<feature type="signal peptide" evidence="1">
    <location>
        <begin position="1"/>
        <end position="20"/>
    </location>
</feature>
<name>A0A2P2NFH2_RHIMU</name>
<organism evidence="2">
    <name type="scientific">Rhizophora mucronata</name>
    <name type="common">Asiatic mangrove</name>
    <dbReference type="NCBI Taxonomy" id="61149"/>
    <lineage>
        <taxon>Eukaryota</taxon>
        <taxon>Viridiplantae</taxon>
        <taxon>Streptophyta</taxon>
        <taxon>Embryophyta</taxon>
        <taxon>Tracheophyta</taxon>
        <taxon>Spermatophyta</taxon>
        <taxon>Magnoliopsida</taxon>
        <taxon>eudicotyledons</taxon>
        <taxon>Gunneridae</taxon>
        <taxon>Pentapetalae</taxon>
        <taxon>rosids</taxon>
        <taxon>fabids</taxon>
        <taxon>Malpighiales</taxon>
        <taxon>Rhizophoraceae</taxon>
        <taxon>Rhizophora</taxon>
    </lineage>
</organism>
<feature type="chain" id="PRO_5015136583" evidence="1">
    <location>
        <begin position="21"/>
        <end position="60"/>
    </location>
</feature>
<accession>A0A2P2NFH2</accession>
<reference evidence="2" key="1">
    <citation type="submission" date="2018-02" db="EMBL/GenBank/DDBJ databases">
        <title>Rhizophora mucronata_Transcriptome.</title>
        <authorList>
            <person name="Meera S.P."/>
            <person name="Sreeshan A."/>
            <person name="Augustine A."/>
        </authorList>
    </citation>
    <scope>NUCLEOTIDE SEQUENCE</scope>
    <source>
        <tissue evidence="2">Leaf</tissue>
    </source>
</reference>
<dbReference type="AlphaFoldDB" id="A0A2P2NFH2"/>
<evidence type="ECO:0000256" key="1">
    <source>
        <dbReference type="SAM" id="SignalP"/>
    </source>
</evidence>
<keyword evidence="1" id="KW-0732">Signal</keyword>
<evidence type="ECO:0000313" key="2">
    <source>
        <dbReference type="EMBL" id="MBX41228.1"/>
    </source>
</evidence>